<evidence type="ECO:0000313" key="3">
    <source>
        <dbReference type="Proteomes" id="UP001235343"/>
    </source>
</evidence>
<sequence>MRALAAFTVHLLFGILFGLIGPMDGQFSLFGTEVNATTIFASIIALFFWVIDELIRRNKANR</sequence>
<comment type="caution">
    <text evidence="2">The sequence shown here is derived from an EMBL/GenBank/DDBJ whole genome shotgun (WGS) entry which is preliminary data.</text>
</comment>
<keyword evidence="1" id="KW-1133">Transmembrane helix</keyword>
<keyword evidence="3" id="KW-1185">Reference proteome</keyword>
<keyword evidence="1" id="KW-0472">Membrane</keyword>
<gene>
    <name evidence="2" type="ORF">QQS35_07185</name>
</gene>
<dbReference type="Proteomes" id="UP001235343">
    <property type="component" value="Unassembled WGS sequence"/>
</dbReference>
<evidence type="ECO:0000256" key="1">
    <source>
        <dbReference type="SAM" id="Phobius"/>
    </source>
</evidence>
<organism evidence="2 3">
    <name type="scientific">Aquibacillus rhizosphaerae</name>
    <dbReference type="NCBI Taxonomy" id="3051431"/>
    <lineage>
        <taxon>Bacteria</taxon>
        <taxon>Bacillati</taxon>
        <taxon>Bacillota</taxon>
        <taxon>Bacilli</taxon>
        <taxon>Bacillales</taxon>
        <taxon>Bacillaceae</taxon>
        <taxon>Aquibacillus</taxon>
    </lineage>
</organism>
<feature type="transmembrane region" description="Helical" evidence="1">
    <location>
        <begin position="34"/>
        <end position="55"/>
    </location>
</feature>
<protein>
    <submittedName>
        <fullName evidence="2">Uncharacterized protein</fullName>
    </submittedName>
</protein>
<proteinExistence type="predicted"/>
<keyword evidence="1" id="KW-0812">Transmembrane</keyword>
<name>A0ABT7L301_9BACI</name>
<dbReference type="RefSeq" id="WP_285931252.1">
    <property type="nucleotide sequence ID" value="NZ_JASTZU010000024.1"/>
</dbReference>
<accession>A0ABT7L301</accession>
<reference evidence="2 3" key="1">
    <citation type="submission" date="2023-06" db="EMBL/GenBank/DDBJ databases">
        <title>Aquibacillus rhizosphaerae LR5S19.</title>
        <authorList>
            <person name="Sun J.-Q."/>
        </authorList>
    </citation>
    <scope>NUCLEOTIDE SEQUENCE [LARGE SCALE GENOMIC DNA]</scope>
    <source>
        <strain evidence="2 3">LR5S19</strain>
    </source>
</reference>
<dbReference type="EMBL" id="JASTZU010000024">
    <property type="protein sequence ID" value="MDL4840241.1"/>
    <property type="molecule type" value="Genomic_DNA"/>
</dbReference>
<evidence type="ECO:0000313" key="2">
    <source>
        <dbReference type="EMBL" id="MDL4840241.1"/>
    </source>
</evidence>